<keyword evidence="3" id="KW-1185">Reference proteome</keyword>
<evidence type="ECO:0000313" key="2">
    <source>
        <dbReference type="EMBL" id="GBG30318.1"/>
    </source>
</evidence>
<feature type="transmembrane region" description="Helical" evidence="1">
    <location>
        <begin position="398"/>
        <end position="418"/>
    </location>
</feature>
<dbReference type="Proteomes" id="UP000241890">
    <property type="component" value="Unassembled WGS sequence"/>
</dbReference>
<evidence type="ECO:0008006" key="4">
    <source>
        <dbReference type="Google" id="ProtNLM"/>
    </source>
</evidence>
<organism evidence="2 3">
    <name type="scientific">Hondaea fermentalgiana</name>
    <dbReference type="NCBI Taxonomy" id="2315210"/>
    <lineage>
        <taxon>Eukaryota</taxon>
        <taxon>Sar</taxon>
        <taxon>Stramenopiles</taxon>
        <taxon>Bigyra</taxon>
        <taxon>Labyrinthulomycetes</taxon>
        <taxon>Thraustochytrida</taxon>
        <taxon>Thraustochytriidae</taxon>
        <taxon>Hondaea</taxon>
    </lineage>
</organism>
<keyword evidence="1" id="KW-0812">Transmembrane</keyword>
<dbReference type="OrthoDB" id="8250698at2759"/>
<evidence type="ECO:0000313" key="3">
    <source>
        <dbReference type="Proteomes" id="UP000241890"/>
    </source>
</evidence>
<accession>A0A2R5GKR2</accession>
<dbReference type="InParanoid" id="A0A2R5GKR2"/>
<dbReference type="Pfam" id="PF02958">
    <property type="entry name" value="EcKL"/>
    <property type="match status" value="1"/>
</dbReference>
<proteinExistence type="predicted"/>
<dbReference type="PANTHER" id="PTHR11012:SF30">
    <property type="entry name" value="PROTEIN KINASE-LIKE DOMAIN-CONTAINING"/>
    <property type="match status" value="1"/>
</dbReference>
<name>A0A2R5GKR2_9STRA</name>
<keyword evidence="1" id="KW-1133">Transmembrane helix</keyword>
<comment type="caution">
    <text evidence="2">The sequence shown here is derived from an EMBL/GenBank/DDBJ whole genome shotgun (WGS) entry which is preliminary data.</text>
</comment>
<dbReference type="InterPro" id="IPR011009">
    <property type="entry name" value="Kinase-like_dom_sf"/>
</dbReference>
<sequence>MMAMTMTTTTTVAVAFVAAAAGALLLSPGVRRVASAAGRFLLSLVTLMAERHDLAPQLTFPRGVDDLWQDPERLFVLIEREGGVPRGSTLETVEKLGDVQSEPDKAATTAALRFVYKNGEEKQRSRHHLDVFVKFQSGRGMPVWLQAIRAAVEPGVAREVDFYRKMRNDCALRTARVLFADKHTWVNRVCIVLEYLSVQVDDHSNTMPHASGLHRETDQEDGARLRVIPDSSFRCVDEMRLMVRKVAAMHAMFWGRAGEHPASSWLPRRKGIEFAGWALSLAPPKAKSAEFTRVFQGINVYFAGHALTVVHGDCRPGNMIFEGSPVARDVIFSDFEAVNIAPAVWDVTYAIILGLSPEMRRANQDRLLHDYVEALSDEIAKRSESISVPTFQELQNQMLLLTVILFYVSFTVTTAGFWQKQGNTRSDLNSWGTRVLASLLDVDTERAGRLLGVGTADIEAIKKLGKDWAVQHQQQETQQEK</sequence>
<dbReference type="PANTHER" id="PTHR11012">
    <property type="entry name" value="PROTEIN KINASE-LIKE DOMAIN-CONTAINING"/>
    <property type="match status" value="1"/>
</dbReference>
<dbReference type="EMBL" id="BEYU01000074">
    <property type="protein sequence ID" value="GBG30318.1"/>
    <property type="molecule type" value="Genomic_DNA"/>
</dbReference>
<dbReference type="SUPFAM" id="SSF56112">
    <property type="entry name" value="Protein kinase-like (PK-like)"/>
    <property type="match status" value="1"/>
</dbReference>
<evidence type="ECO:0000256" key="1">
    <source>
        <dbReference type="SAM" id="Phobius"/>
    </source>
</evidence>
<protein>
    <recommendedName>
        <fullName evidence="4">CHK kinase-like domain-containing protein</fullName>
    </recommendedName>
</protein>
<dbReference type="InterPro" id="IPR004119">
    <property type="entry name" value="EcKL"/>
</dbReference>
<dbReference type="AlphaFoldDB" id="A0A2R5GKR2"/>
<reference evidence="2 3" key="1">
    <citation type="submission" date="2017-12" db="EMBL/GenBank/DDBJ databases">
        <title>Sequencing, de novo assembly and annotation of complete genome of a new Thraustochytrid species, strain FCC1311.</title>
        <authorList>
            <person name="Sedici K."/>
            <person name="Godart F."/>
            <person name="Aiese Cigliano R."/>
            <person name="Sanseverino W."/>
            <person name="Barakat M."/>
            <person name="Ortet P."/>
            <person name="Marechal E."/>
            <person name="Cagnac O."/>
            <person name="Amato A."/>
        </authorList>
    </citation>
    <scope>NUCLEOTIDE SEQUENCE [LARGE SCALE GENOMIC DNA]</scope>
</reference>
<dbReference type="Gene3D" id="3.90.1200.10">
    <property type="match status" value="1"/>
</dbReference>
<gene>
    <name evidence="2" type="ORF">FCC1311_065372</name>
</gene>
<keyword evidence="1" id="KW-0472">Membrane</keyword>